<dbReference type="PRINTS" id="PR00722">
    <property type="entry name" value="CHYMOTRYPSIN"/>
</dbReference>
<dbReference type="RefSeq" id="XP_037868595.1">
    <property type="nucleotide sequence ID" value="XM_038012667.2"/>
</dbReference>
<feature type="signal peptide" evidence="11">
    <location>
        <begin position="1"/>
        <end position="22"/>
    </location>
</feature>
<evidence type="ECO:0000256" key="7">
    <source>
        <dbReference type="ARBA" id="ARBA00023157"/>
    </source>
</evidence>
<dbReference type="PROSITE" id="PS00135">
    <property type="entry name" value="TRYPSIN_SER"/>
    <property type="match status" value="1"/>
</dbReference>
<name>A0A8R2QYS1_BOMMO</name>
<dbReference type="PANTHER" id="PTHR24252">
    <property type="entry name" value="ACROSIN-RELATED"/>
    <property type="match status" value="1"/>
</dbReference>
<evidence type="ECO:0000256" key="4">
    <source>
        <dbReference type="ARBA" id="ARBA00022729"/>
    </source>
</evidence>
<dbReference type="EnsemblMetazoa" id="XM_038012667.1">
    <property type="protein sequence ID" value="XP_037868595.1"/>
    <property type="gene ID" value="LOC101742608"/>
</dbReference>
<evidence type="ECO:0000256" key="1">
    <source>
        <dbReference type="ARBA" id="ARBA00004613"/>
    </source>
</evidence>
<evidence type="ECO:0000313" key="13">
    <source>
        <dbReference type="EnsemblMetazoa" id="XP_037868595.1"/>
    </source>
</evidence>
<dbReference type="KEGG" id="bmor:101742608"/>
<evidence type="ECO:0000256" key="11">
    <source>
        <dbReference type="SAM" id="SignalP"/>
    </source>
</evidence>
<organism evidence="13 14">
    <name type="scientific">Bombyx mori</name>
    <name type="common">Silk moth</name>
    <dbReference type="NCBI Taxonomy" id="7091"/>
    <lineage>
        <taxon>Eukaryota</taxon>
        <taxon>Metazoa</taxon>
        <taxon>Ecdysozoa</taxon>
        <taxon>Arthropoda</taxon>
        <taxon>Hexapoda</taxon>
        <taxon>Insecta</taxon>
        <taxon>Pterygota</taxon>
        <taxon>Neoptera</taxon>
        <taxon>Endopterygota</taxon>
        <taxon>Lepidoptera</taxon>
        <taxon>Glossata</taxon>
        <taxon>Ditrysia</taxon>
        <taxon>Bombycoidea</taxon>
        <taxon>Bombycidae</taxon>
        <taxon>Bombycinae</taxon>
        <taxon>Bombyx</taxon>
    </lineage>
</organism>
<dbReference type="InterPro" id="IPR001254">
    <property type="entry name" value="Trypsin_dom"/>
</dbReference>
<comment type="subcellular location">
    <subcellularLocation>
        <location evidence="1">Secreted</location>
    </subcellularLocation>
</comment>
<reference evidence="13" key="2">
    <citation type="submission" date="2022-06" db="UniProtKB">
        <authorList>
            <consortium name="EnsemblMetazoa"/>
        </authorList>
    </citation>
    <scope>IDENTIFICATION</scope>
    <source>
        <strain evidence="13">p50T (Dazao)</strain>
    </source>
</reference>
<dbReference type="PANTHER" id="PTHR24252:SF7">
    <property type="entry name" value="HYALIN"/>
    <property type="match status" value="1"/>
</dbReference>
<dbReference type="PROSITE" id="PS00134">
    <property type="entry name" value="TRYPSIN_HIS"/>
    <property type="match status" value="1"/>
</dbReference>
<dbReference type="CDD" id="cd00190">
    <property type="entry name" value="Tryp_SPc"/>
    <property type="match status" value="1"/>
</dbReference>
<dbReference type="InterPro" id="IPR043504">
    <property type="entry name" value="Peptidase_S1_PA_chymotrypsin"/>
</dbReference>
<evidence type="ECO:0000259" key="12">
    <source>
        <dbReference type="PROSITE" id="PS50240"/>
    </source>
</evidence>
<dbReference type="Gene3D" id="2.40.10.10">
    <property type="entry name" value="Trypsin-like serine proteases"/>
    <property type="match status" value="2"/>
</dbReference>
<evidence type="ECO:0000313" key="14">
    <source>
        <dbReference type="Proteomes" id="UP000005204"/>
    </source>
</evidence>
<keyword evidence="4 11" id="KW-0732">Signal</keyword>
<dbReference type="AlphaFoldDB" id="A0A8R2QYS1"/>
<evidence type="ECO:0000256" key="8">
    <source>
        <dbReference type="ARBA" id="ARBA00036320"/>
    </source>
</evidence>
<dbReference type="GO" id="GO:0005576">
    <property type="term" value="C:extracellular region"/>
    <property type="evidence" value="ECO:0007669"/>
    <property type="project" value="UniProtKB-SubCell"/>
</dbReference>
<accession>A0A8R2QYS1</accession>
<dbReference type="SMART" id="SM00020">
    <property type="entry name" value="Tryp_SPc"/>
    <property type="match status" value="1"/>
</dbReference>
<dbReference type="InterPro" id="IPR033116">
    <property type="entry name" value="TRYPSIN_SER"/>
</dbReference>
<dbReference type="Pfam" id="PF00089">
    <property type="entry name" value="Trypsin"/>
    <property type="match status" value="1"/>
</dbReference>
<dbReference type="GO" id="GO:0016485">
    <property type="term" value="P:protein processing"/>
    <property type="evidence" value="ECO:0007669"/>
    <property type="project" value="UniProtKB-ARBA"/>
</dbReference>
<dbReference type="SUPFAM" id="SSF50494">
    <property type="entry name" value="Trypsin-like serine proteases"/>
    <property type="match status" value="1"/>
</dbReference>
<evidence type="ECO:0000256" key="3">
    <source>
        <dbReference type="ARBA" id="ARBA00022670"/>
    </source>
</evidence>
<evidence type="ECO:0000256" key="6">
    <source>
        <dbReference type="ARBA" id="ARBA00022825"/>
    </source>
</evidence>
<dbReference type="PROSITE" id="PS50240">
    <property type="entry name" value="TRYPSIN_DOM"/>
    <property type="match status" value="1"/>
</dbReference>
<keyword evidence="14" id="KW-1185">Reference proteome</keyword>
<dbReference type="EC" id="3.4.21.4" evidence="9"/>
<feature type="chain" id="PRO_5035714556" description="trypsin" evidence="11">
    <location>
        <begin position="23"/>
        <end position="357"/>
    </location>
</feature>
<dbReference type="GO" id="GO:0004252">
    <property type="term" value="F:serine-type endopeptidase activity"/>
    <property type="evidence" value="ECO:0007669"/>
    <property type="project" value="UniProtKB-EC"/>
</dbReference>
<keyword evidence="5 10" id="KW-0378">Hydrolase</keyword>
<comment type="catalytic activity">
    <reaction evidence="8">
        <text>Preferential cleavage: Arg-|-Xaa, Lys-|-Xaa.</text>
        <dbReference type="EC" id="3.4.21.4"/>
    </reaction>
</comment>
<evidence type="ECO:0000256" key="9">
    <source>
        <dbReference type="ARBA" id="ARBA00038868"/>
    </source>
</evidence>
<evidence type="ECO:0000256" key="5">
    <source>
        <dbReference type="ARBA" id="ARBA00022801"/>
    </source>
</evidence>
<keyword evidence="7" id="KW-1015">Disulfide bond</keyword>
<dbReference type="InterPro" id="IPR018114">
    <property type="entry name" value="TRYPSIN_HIS"/>
</dbReference>
<protein>
    <recommendedName>
        <fullName evidence="9">trypsin</fullName>
        <ecNumber evidence="9">3.4.21.4</ecNumber>
    </recommendedName>
</protein>
<dbReference type="GeneID" id="101742608"/>
<keyword evidence="3 10" id="KW-0645">Protease</keyword>
<dbReference type="FunFam" id="2.40.10.10:FF:000047">
    <property type="entry name" value="Trypsin eta"/>
    <property type="match status" value="1"/>
</dbReference>
<keyword evidence="6 10" id="KW-0720">Serine protease</keyword>
<proteinExistence type="predicted"/>
<dbReference type="InterPro" id="IPR001314">
    <property type="entry name" value="Peptidase_S1A"/>
</dbReference>
<evidence type="ECO:0000256" key="10">
    <source>
        <dbReference type="RuleBase" id="RU363034"/>
    </source>
</evidence>
<reference evidence="14" key="1">
    <citation type="journal article" date="2008" name="Insect Biochem. Mol. Biol.">
        <title>The genome of a lepidopteran model insect, the silkworm Bombyx mori.</title>
        <authorList>
            <consortium name="International Silkworm Genome Consortium"/>
        </authorList>
    </citation>
    <scope>NUCLEOTIDE SEQUENCE [LARGE SCALE GENOMIC DNA]</scope>
    <source>
        <strain evidence="14">p50T</strain>
    </source>
</reference>
<feature type="domain" description="Peptidase S1" evidence="12">
    <location>
        <begin position="114"/>
        <end position="353"/>
    </location>
</feature>
<evidence type="ECO:0000256" key="2">
    <source>
        <dbReference type="ARBA" id="ARBA00022525"/>
    </source>
</evidence>
<keyword evidence="2" id="KW-0964">Secreted</keyword>
<dbReference type="InterPro" id="IPR009003">
    <property type="entry name" value="Peptidase_S1_PA"/>
</dbReference>
<dbReference type="SMR" id="A0A8R2QYS1"/>
<dbReference type="Proteomes" id="UP000005204">
    <property type="component" value="Unassembled WGS sequence"/>
</dbReference>
<sequence length="357" mass="39553">MRQYGPKHLIWILIISGILIKAEDVGDECTPNNQISEGICTLVNDCPQAVMAIKNKRFQPFQRCGFRGFQEIVCCPTTVDKFGQTEKTRTIKRIAERECDKIISSTVPPLDLYILGGEAASMGEFPYMVAVGFDRGNGYEFDCGGSLLSNLYVLTAAHCVDTLDRIEPSLVRVGVIELGSNAWTEGTDYRIAQIITHPNYTRREKYHDLALLRLEKAVAFSSNVNAVCLETSTEDPTVPLTITGWGKISNTRNAKSNILLKANVTAVKAEKCSESYLNWRKLPKGISDSQICAGDPEGIRDTCQGDSGGPLQMWRDVYRLVGVTSFGRGCGSPVPGVYTRLSRYLDWIESVVWPNHV</sequence>